<name>A0A0E0QYM4_ORYRU</name>
<dbReference type="Gramene" id="ORUFI10G09170.1">
    <property type="protein sequence ID" value="ORUFI10G09170.1"/>
    <property type="gene ID" value="ORUFI10G09170"/>
</dbReference>
<proteinExistence type="predicted"/>
<organism evidence="1 2">
    <name type="scientific">Oryza rufipogon</name>
    <name type="common">Brownbeard rice</name>
    <name type="synonym">Asian wild rice</name>
    <dbReference type="NCBI Taxonomy" id="4529"/>
    <lineage>
        <taxon>Eukaryota</taxon>
        <taxon>Viridiplantae</taxon>
        <taxon>Streptophyta</taxon>
        <taxon>Embryophyta</taxon>
        <taxon>Tracheophyta</taxon>
        <taxon>Spermatophyta</taxon>
        <taxon>Magnoliopsida</taxon>
        <taxon>Liliopsida</taxon>
        <taxon>Poales</taxon>
        <taxon>Poaceae</taxon>
        <taxon>BOP clade</taxon>
        <taxon>Oryzoideae</taxon>
        <taxon>Oryzeae</taxon>
        <taxon>Oryzinae</taxon>
        <taxon>Oryza</taxon>
    </lineage>
</organism>
<evidence type="ECO:0000313" key="1">
    <source>
        <dbReference type="EnsemblPlants" id="ORUFI10G09170.1"/>
    </source>
</evidence>
<reference evidence="1" key="2">
    <citation type="submission" date="2015-06" db="UniProtKB">
        <authorList>
            <consortium name="EnsemblPlants"/>
        </authorList>
    </citation>
    <scope>IDENTIFICATION</scope>
</reference>
<accession>A0A0E0QYM4</accession>
<dbReference type="HOGENOM" id="CLU_2578020_0_0_1"/>
<dbReference type="EnsemblPlants" id="ORUFI10G09170.1">
    <property type="protein sequence ID" value="ORUFI10G09170.1"/>
    <property type="gene ID" value="ORUFI10G09170"/>
</dbReference>
<keyword evidence="2" id="KW-1185">Reference proteome</keyword>
<protein>
    <submittedName>
        <fullName evidence="1">Uncharacterized protein</fullName>
    </submittedName>
</protein>
<sequence>MRPHCCLSDIQSDDVKGKGLVLCTYNDVKKKAEQASTIPRVRKRSYAKINVDASSERKLELKRQLALGLRMDSHAYNLGDG</sequence>
<dbReference type="Proteomes" id="UP000008022">
    <property type="component" value="Unassembled WGS sequence"/>
</dbReference>
<evidence type="ECO:0000313" key="2">
    <source>
        <dbReference type="Proteomes" id="UP000008022"/>
    </source>
</evidence>
<reference evidence="2" key="1">
    <citation type="submission" date="2013-06" db="EMBL/GenBank/DDBJ databases">
        <authorList>
            <person name="Zhao Q."/>
        </authorList>
    </citation>
    <scope>NUCLEOTIDE SEQUENCE</scope>
    <source>
        <strain evidence="2">cv. W1943</strain>
    </source>
</reference>
<dbReference type="AlphaFoldDB" id="A0A0E0QYM4"/>